<evidence type="ECO:0000313" key="2">
    <source>
        <dbReference type="EMBL" id="ELK03040.1"/>
    </source>
</evidence>
<name>L5JUR7_PTEAL</name>
<keyword evidence="3" id="KW-1185">Reference proteome</keyword>
<dbReference type="InParanoid" id="L5JUR7"/>
<accession>L5JUR7</accession>
<dbReference type="AlphaFoldDB" id="L5JUR7"/>
<sequence>MYGDPKTVLGRRRAAGRRRLGQCPESPAQLQSQIALTTPTFGFPPDSQGADTTPTIPGCRTGNPLRMRRRGSARLNP</sequence>
<reference evidence="3" key="1">
    <citation type="journal article" date="2013" name="Science">
        <title>Comparative analysis of bat genomes provides insight into the evolution of flight and immunity.</title>
        <authorList>
            <person name="Zhang G."/>
            <person name="Cowled C."/>
            <person name="Shi Z."/>
            <person name="Huang Z."/>
            <person name="Bishop-Lilly K.A."/>
            <person name="Fang X."/>
            <person name="Wynne J.W."/>
            <person name="Xiong Z."/>
            <person name="Baker M.L."/>
            <person name="Zhao W."/>
            <person name="Tachedjian M."/>
            <person name="Zhu Y."/>
            <person name="Zhou P."/>
            <person name="Jiang X."/>
            <person name="Ng J."/>
            <person name="Yang L."/>
            <person name="Wu L."/>
            <person name="Xiao J."/>
            <person name="Feng Y."/>
            <person name="Chen Y."/>
            <person name="Sun X."/>
            <person name="Zhang Y."/>
            <person name="Marsh G.A."/>
            <person name="Crameri G."/>
            <person name="Broder C.C."/>
            <person name="Frey K.G."/>
            <person name="Wang L.F."/>
            <person name="Wang J."/>
        </authorList>
    </citation>
    <scope>NUCLEOTIDE SEQUENCE [LARGE SCALE GENOMIC DNA]</scope>
</reference>
<dbReference type="EMBL" id="KB031114">
    <property type="protein sequence ID" value="ELK03040.1"/>
    <property type="molecule type" value="Genomic_DNA"/>
</dbReference>
<evidence type="ECO:0000256" key="1">
    <source>
        <dbReference type="SAM" id="MobiDB-lite"/>
    </source>
</evidence>
<feature type="region of interest" description="Disordered" evidence="1">
    <location>
        <begin position="1"/>
        <end position="28"/>
    </location>
</feature>
<dbReference type="Proteomes" id="UP000010552">
    <property type="component" value="Unassembled WGS sequence"/>
</dbReference>
<feature type="compositionally biased region" description="Basic residues" evidence="1">
    <location>
        <begin position="9"/>
        <end position="20"/>
    </location>
</feature>
<organism evidence="2 3">
    <name type="scientific">Pteropus alecto</name>
    <name type="common">Black flying fox</name>
    <dbReference type="NCBI Taxonomy" id="9402"/>
    <lineage>
        <taxon>Eukaryota</taxon>
        <taxon>Metazoa</taxon>
        <taxon>Chordata</taxon>
        <taxon>Craniata</taxon>
        <taxon>Vertebrata</taxon>
        <taxon>Euteleostomi</taxon>
        <taxon>Mammalia</taxon>
        <taxon>Eutheria</taxon>
        <taxon>Laurasiatheria</taxon>
        <taxon>Chiroptera</taxon>
        <taxon>Yinpterochiroptera</taxon>
        <taxon>Pteropodoidea</taxon>
        <taxon>Pteropodidae</taxon>
        <taxon>Pteropodinae</taxon>
        <taxon>Pteropus</taxon>
    </lineage>
</organism>
<feature type="region of interest" description="Disordered" evidence="1">
    <location>
        <begin position="40"/>
        <end position="77"/>
    </location>
</feature>
<protein>
    <submittedName>
        <fullName evidence="2">Uncharacterized protein</fullName>
    </submittedName>
</protein>
<feature type="compositionally biased region" description="Basic residues" evidence="1">
    <location>
        <begin position="66"/>
        <end position="77"/>
    </location>
</feature>
<proteinExistence type="predicted"/>
<evidence type="ECO:0000313" key="3">
    <source>
        <dbReference type="Proteomes" id="UP000010552"/>
    </source>
</evidence>
<gene>
    <name evidence="2" type="ORF">PAL_GLEAN10016810</name>
</gene>